<keyword evidence="1" id="KW-0378">Hydrolase</keyword>
<dbReference type="SUPFAM" id="SSF53474">
    <property type="entry name" value="alpha/beta-Hydrolases"/>
    <property type="match status" value="1"/>
</dbReference>
<gene>
    <name evidence="3" type="ORF">NSJP_2173</name>
</gene>
<dbReference type="InterPro" id="IPR029058">
    <property type="entry name" value="AB_hydrolase_fold"/>
</dbReference>
<dbReference type="RefSeq" id="WP_080886743.1">
    <property type="nucleotide sequence ID" value="NZ_LT828648.1"/>
</dbReference>
<dbReference type="PANTHER" id="PTHR16138">
    <property type="entry name" value="MYCOPHENOLIC ACID ACYL-GLUCURONIDE ESTERASE, MITOCHONDRIAL"/>
    <property type="match status" value="1"/>
</dbReference>
<organism evidence="3 4">
    <name type="scientific">Nitrospira japonica</name>
    <dbReference type="NCBI Taxonomy" id="1325564"/>
    <lineage>
        <taxon>Bacteria</taxon>
        <taxon>Pseudomonadati</taxon>
        <taxon>Nitrospirota</taxon>
        <taxon>Nitrospiria</taxon>
        <taxon>Nitrospirales</taxon>
        <taxon>Nitrospiraceae</taxon>
        <taxon>Nitrospira</taxon>
    </lineage>
</organism>
<dbReference type="STRING" id="1325564.NSJP_2173"/>
<dbReference type="InterPro" id="IPR052382">
    <property type="entry name" value="ABHD10_acyl-thioesterase"/>
</dbReference>
<evidence type="ECO:0000313" key="4">
    <source>
        <dbReference type="Proteomes" id="UP000192042"/>
    </source>
</evidence>
<reference evidence="3 4" key="1">
    <citation type="submission" date="2017-03" db="EMBL/GenBank/DDBJ databases">
        <authorList>
            <person name="Afonso C.L."/>
            <person name="Miller P.J."/>
            <person name="Scott M.A."/>
            <person name="Spackman E."/>
            <person name="Goraichik I."/>
            <person name="Dimitrov K.M."/>
            <person name="Suarez D.L."/>
            <person name="Swayne D.E."/>
        </authorList>
    </citation>
    <scope>NUCLEOTIDE SEQUENCE [LARGE SCALE GENOMIC DNA]</scope>
    <source>
        <strain evidence="3">Genome sequencing of Nitrospira japonica strain NJ11</strain>
    </source>
</reference>
<feature type="domain" description="Serine aminopeptidase S33" evidence="2">
    <location>
        <begin position="24"/>
        <end position="141"/>
    </location>
</feature>
<dbReference type="Gene3D" id="3.40.50.1820">
    <property type="entry name" value="alpha/beta hydrolase"/>
    <property type="match status" value="1"/>
</dbReference>
<dbReference type="EMBL" id="LT828648">
    <property type="protein sequence ID" value="SLM48345.1"/>
    <property type="molecule type" value="Genomic_DNA"/>
</dbReference>
<feature type="domain" description="Serine aminopeptidase S33" evidence="2">
    <location>
        <begin position="178"/>
        <end position="231"/>
    </location>
</feature>
<dbReference type="Proteomes" id="UP000192042">
    <property type="component" value="Chromosome I"/>
</dbReference>
<evidence type="ECO:0000256" key="1">
    <source>
        <dbReference type="ARBA" id="ARBA00022801"/>
    </source>
</evidence>
<evidence type="ECO:0000259" key="2">
    <source>
        <dbReference type="Pfam" id="PF12146"/>
    </source>
</evidence>
<dbReference type="GO" id="GO:0004553">
    <property type="term" value="F:hydrolase activity, hydrolyzing O-glycosyl compounds"/>
    <property type="evidence" value="ECO:0007669"/>
    <property type="project" value="TreeGrafter"/>
</dbReference>
<dbReference type="InterPro" id="IPR022742">
    <property type="entry name" value="Hydrolase_4"/>
</dbReference>
<dbReference type="Pfam" id="PF12146">
    <property type="entry name" value="Hydrolase_4"/>
    <property type="match status" value="2"/>
</dbReference>
<sequence length="257" mass="28242">MEETITIQDDLGHHVSAVLSSPVQARGTVVLCHGFLSNKHSTTNKTLTRLFNEQGFATFRFDFFGHGESDGRFEDITVSLALGQAKAAVDFVAARGHGPIGLVGSSFGGLVAILAVAERPAISCLGLKCPVVDFAEELRLEFGVEELARWKDTDRVPDIHGGPNRMRLNYRLYEDSLVRVAYEPATRITAPTLIVQGDCDELVPLHQSRQLMDALQGPKRLDLLPGADHQFSRGEDFRTMTTAIADWLILHLAPPRV</sequence>
<proteinExistence type="predicted"/>
<dbReference type="PANTHER" id="PTHR16138:SF7">
    <property type="entry name" value="PALMITOYL-PROTEIN THIOESTERASE ABHD10, MITOCHONDRIAL"/>
    <property type="match status" value="1"/>
</dbReference>
<accession>A0A1W1I5T5</accession>
<dbReference type="KEGG" id="nja:NSJP_2173"/>
<keyword evidence="4" id="KW-1185">Reference proteome</keyword>
<evidence type="ECO:0000313" key="3">
    <source>
        <dbReference type="EMBL" id="SLM48345.1"/>
    </source>
</evidence>
<protein>
    <recommendedName>
        <fullName evidence="2">Serine aminopeptidase S33 domain-containing protein</fullName>
    </recommendedName>
</protein>
<dbReference type="OrthoDB" id="9780269at2"/>
<name>A0A1W1I5T5_9BACT</name>
<dbReference type="AlphaFoldDB" id="A0A1W1I5T5"/>